<dbReference type="InterPro" id="IPR044985">
    <property type="entry name" value="YceD_plant"/>
</dbReference>
<gene>
    <name evidence="1" type="ORF">ZIOFF_037732</name>
</gene>
<reference evidence="1 2" key="1">
    <citation type="submission" date="2020-08" db="EMBL/GenBank/DDBJ databases">
        <title>Plant Genome Project.</title>
        <authorList>
            <person name="Zhang R.-G."/>
        </authorList>
    </citation>
    <scope>NUCLEOTIDE SEQUENCE [LARGE SCALE GENOMIC DNA]</scope>
    <source>
        <tissue evidence="1">Rhizome</tissue>
    </source>
</reference>
<dbReference type="EMBL" id="JACMSC010000010">
    <property type="protein sequence ID" value="KAG6505376.1"/>
    <property type="molecule type" value="Genomic_DNA"/>
</dbReference>
<name>A0A8J5L9G6_ZINOF</name>
<keyword evidence="2" id="KW-1185">Reference proteome</keyword>
<evidence type="ECO:0000313" key="1">
    <source>
        <dbReference type="EMBL" id="KAG6505376.1"/>
    </source>
</evidence>
<dbReference type="OrthoDB" id="1912778at2759"/>
<dbReference type="PANTHER" id="PTHR37734">
    <property type="entry name" value="LARGE RIBOSOMAL RNA SUBUNIT ACCUMULATION PROTEIN YCED HOMOLOG 2, CHLOROPLASTIC"/>
    <property type="match status" value="1"/>
</dbReference>
<dbReference type="PANTHER" id="PTHR37734:SF1">
    <property type="entry name" value="LARGE RIBOSOMAL RNA SUBUNIT ACCUMULATION PROTEIN YCED HOMOLOG 2, CHLOROPLASTIC"/>
    <property type="match status" value="1"/>
</dbReference>
<evidence type="ECO:0000313" key="2">
    <source>
        <dbReference type="Proteomes" id="UP000734854"/>
    </source>
</evidence>
<accession>A0A8J5L9G6</accession>
<dbReference type="Proteomes" id="UP000734854">
    <property type="component" value="Unassembled WGS sequence"/>
</dbReference>
<organism evidence="1 2">
    <name type="scientific">Zingiber officinale</name>
    <name type="common">Ginger</name>
    <name type="synonym">Amomum zingiber</name>
    <dbReference type="NCBI Taxonomy" id="94328"/>
    <lineage>
        <taxon>Eukaryota</taxon>
        <taxon>Viridiplantae</taxon>
        <taxon>Streptophyta</taxon>
        <taxon>Embryophyta</taxon>
        <taxon>Tracheophyta</taxon>
        <taxon>Spermatophyta</taxon>
        <taxon>Magnoliopsida</taxon>
        <taxon>Liliopsida</taxon>
        <taxon>Zingiberales</taxon>
        <taxon>Zingiberaceae</taxon>
        <taxon>Zingiber</taxon>
    </lineage>
</organism>
<sequence>MAKLPSSISKLLNPPLSTDHRLKIGRSVRCQTSRITSQIQVSKNRESKVGRASRPLIAISTSGGKWQQQWSCEYMFTLRQLHLADLAEEGYEDSMAFVKLSIQEHSSFGLSIVGRILTSFNRKCSCCFSSYCREIDTTFDVWVLPSSKNSEFELPEIDGTDPSVIYVKPGSEAVLDSIVQDTLRLTTSAKDTCSQSCEKPAILWQSSDEKNEYDRRWYRLLEMRDSM</sequence>
<comment type="caution">
    <text evidence="1">The sequence shown here is derived from an EMBL/GenBank/DDBJ whole genome shotgun (WGS) entry which is preliminary data.</text>
</comment>
<proteinExistence type="predicted"/>
<protein>
    <submittedName>
        <fullName evidence="1">Uncharacterized protein</fullName>
    </submittedName>
</protein>
<dbReference type="AlphaFoldDB" id="A0A8J5L9G6"/>